<gene>
    <name evidence="8" type="ORF">EZH22_07240</name>
</gene>
<accession>A0A974PS25</accession>
<dbReference type="Proteomes" id="UP000596427">
    <property type="component" value="Chromosome"/>
</dbReference>
<dbReference type="PROSITE" id="PS00042">
    <property type="entry name" value="HTH_CRP_1"/>
    <property type="match status" value="1"/>
</dbReference>
<dbReference type="InterPro" id="IPR014710">
    <property type="entry name" value="RmlC-like_jellyroll"/>
</dbReference>
<dbReference type="PANTHER" id="PTHR24567:SF75">
    <property type="entry name" value="FUMARATE AND NITRATE REDUCTION REGULATORY PROTEIN"/>
    <property type="match status" value="1"/>
</dbReference>
<dbReference type="InterPro" id="IPR036388">
    <property type="entry name" value="WH-like_DNA-bd_sf"/>
</dbReference>
<dbReference type="InterPro" id="IPR000595">
    <property type="entry name" value="cNMP-bd_dom"/>
</dbReference>
<keyword evidence="3" id="KW-0804">Transcription</keyword>
<evidence type="ECO:0000259" key="6">
    <source>
        <dbReference type="PROSITE" id="PS50042"/>
    </source>
</evidence>
<keyword evidence="4" id="KW-0535">Nitrogen fixation</keyword>
<evidence type="ECO:0000313" key="8">
    <source>
        <dbReference type="EMBL" id="QRG08120.1"/>
    </source>
</evidence>
<dbReference type="KEGG" id="xdi:EZH22_07240"/>
<dbReference type="InterPro" id="IPR050397">
    <property type="entry name" value="Env_Response_Regulators"/>
</dbReference>
<dbReference type="EMBL" id="CP063362">
    <property type="protein sequence ID" value="QRG08120.1"/>
    <property type="molecule type" value="Genomic_DNA"/>
</dbReference>
<evidence type="ECO:0000256" key="5">
    <source>
        <dbReference type="SAM" id="MobiDB-lite"/>
    </source>
</evidence>
<evidence type="ECO:0000256" key="3">
    <source>
        <dbReference type="ARBA" id="ARBA00023163"/>
    </source>
</evidence>
<dbReference type="RefSeq" id="WP_203195031.1">
    <property type="nucleotide sequence ID" value="NZ_CP063362.1"/>
</dbReference>
<keyword evidence="9" id="KW-1185">Reference proteome</keyword>
<keyword evidence="1" id="KW-0805">Transcription regulation</keyword>
<dbReference type="SMART" id="SM00100">
    <property type="entry name" value="cNMP"/>
    <property type="match status" value="1"/>
</dbReference>
<feature type="region of interest" description="Disordered" evidence="5">
    <location>
        <begin position="1"/>
        <end position="28"/>
    </location>
</feature>
<dbReference type="Pfam" id="PF00027">
    <property type="entry name" value="cNMP_binding"/>
    <property type="match status" value="1"/>
</dbReference>
<dbReference type="SMART" id="SM00419">
    <property type="entry name" value="HTH_CRP"/>
    <property type="match status" value="1"/>
</dbReference>
<evidence type="ECO:0000256" key="4">
    <source>
        <dbReference type="ARBA" id="ARBA00023231"/>
    </source>
</evidence>
<dbReference type="Gene3D" id="2.60.120.10">
    <property type="entry name" value="Jelly Rolls"/>
    <property type="match status" value="1"/>
</dbReference>
<name>A0A974PS25_9HYPH</name>
<feature type="domain" description="HTH crp-type" evidence="7">
    <location>
        <begin position="154"/>
        <end position="231"/>
    </location>
</feature>
<protein>
    <submittedName>
        <fullName evidence="8">Helix-turn-helix domain-containing protein</fullName>
    </submittedName>
</protein>
<sequence length="238" mass="25962">MPSPAAATAQKAFAQPMSHGRWNDEADTRSPVDVVARHGVVTSYARNAEIFGEDQAAEHIYVVLSGAVRICKLLGDGRRQIETFCLAGDVFGWETAPRHRFSAEAVSECKVVRVKRSILFARASDDAELAHALWALTAAELSRTQNHLLVLGRKTAQERVATFLLDMAQRANASKGAAVNGVEVTLPMSRQDIADFLGLTIETVSRTLTHLEETLAIALPSSRRVVLRDSGALRRMNS</sequence>
<dbReference type="GO" id="GO:0003677">
    <property type="term" value="F:DNA binding"/>
    <property type="evidence" value="ECO:0007669"/>
    <property type="project" value="UniProtKB-KW"/>
</dbReference>
<dbReference type="AlphaFoldDB" id="A0A974PS25"/>
<dbReference type="Pfam" id="PF13545">
    <property type="entry name" value="HTH_Crp_2"/>
    <property type="match status" value="1"/>
</dbReference>
<dbReference type="GO" id="GO:0003700">
    <property type="term" value="F:DNA-binding transcription factor activity"/>
    <property type="evidence" value="ECO:0007669"/>
    <property type="project" value="InterPro"/>
</dbReference>
<dbReference type="CDD" id="cd00092">
    <property type="entry name" value="HTH_CRP"/>
    <property type="match status" value="1"/>
</dbReference>
<feature type="domain" description="Cyclic nucleotide-binding" evidence="6">
    <location>
        <begin position="44"/>
        <end position="92"/>
    </location>
</feature>
<dbReference type="PRINTS" id="PR00034">
    <property type="entry name" value="HTHCRP"/>
</dbReference>
<dbReference type="CDD" id="cd00038">
    <property type="entry name" value="CAP_ED"/>
    <property type="match status" value="1"/>
</dbReference>
<dbReference type="SUPFAM" id="SSF46785">
    <property type="entry name" value="Winged helix' DNA-binding domain"/>
    <property type="match status" value="1"/>
</dbReference>
<dbReference type="InterPro" id="IPR012318">
    <property type="entry name" value="HTH_CRP"/>
</dbReference>
<proteinExistence type="predicted"/>
<dbReference type="Gene3D" id="1.10.10.10">
    <property type="entry name" value="Winged helix-like DNA-binding domain superfamily/Winged helix DNA-binding domain"/>
    <property type="match status" value="1"/>
</dbReference>
<evidence type="ECO:0000259" key="7">
    <source>
        <dbReference type="PROSITE" id="PS51063"/>
    </source>
</evidence>
<evidence type="ECO:0000256" key="2">
    <source>
        <dbReference type="ARBA" id="ARBA00023125"/>
    </source>
</evidence>
<organism evidence="8 9">
    <name type="scientific">Xanthobacter dioxanivorans</name>
    <dbReference type="NCBI Taxonomy" id="2528964"/>
    <lineage>
        <taxon>Bacteria</taxon>
        <taxon>Pseudomonadati</taxon>
        <taxon>Pseudomonadota</taxon>
        <taxon>Alphaproteobacteria</taxon>
        <taxon>Hyphomicrobiales</taxon>
        <taxon>Xanthobacteraceae</taxon>
        <taxon>Xanthobacter</taxon>
    </lineage>
</organism>
<dbReference type="InterPro" id="IPR018490">
    <property type="entry name" value="cNMP-bd_dom_sf"/>
</dbReference>
<dbReference type="PROSITE" id="PS51063">
    <property type="entry name" value="HTH_CRP_2"/>
    <property type="match status" value="1"/>
</dbReference>
<dbReference type="PANTHER" id="PTHR24567">
    <property type="entry name" value="CRP FAMILY TRANSCRIPTIONAL REGULATORY PROTEIN"/>
    <property type="match status" value="1"/>
</dbReference>
<evidence type="ECO:0000256" key="1">
    <source>
        <dbReference type="ARBA" id="ARBA00023015"/>
    </source>
</evidence>
<feature type="compositionally biased region" description="Low complexity" evidence="5">
    <location>
        <begin position="1"/>
        <end position="14"/>
    </location>
</feature>
<keyword evidence="2" id="KW-0238">DNA-binding</keyword>
<dbReference type="InterPro" id="IPR036390">
    <property type="entry name" value="WH_DNA-bd_sf"/>
</dbReference>
<dbReference type="InterPro" id="IPR018335">
    <property type="entry name" value="Tscrpt_reg_HTH_Crp-type_CS"/>
</dbReference>
<dbReference type="GO" id="GO:0005829">
    <property type="term" value="C:cytosol"/>
    <property type="evidence" value="ECO:0007669"/>
    <property type="project" value="TreeGrafter"/>
</dbReference>
<reference evidence="8 9" key="1">
    <citation type="submission" date="2020-10" db="EMBL/GenBank/DDBJ databases">
        <title>Degradation of 1,4-Dioxane by Xanthobacter sp. YN2, via a Novel Group-2 Soluble Di-Iron Monooxygenase.</title>
        <authorList>
            <person name="Ma F."/>
            <person name="Wang Y."/>
            <person name="Yang J."/>
            <person name="Guo H."/>
            <person name="Su D."/>
            <person name="Yu L."/>
        </authorList>
    </citation>
    <scope>NUCLEOTIDE SEQUENCE [LARGE SCALE GENOMIC DNA]</scope>
    <source>
        <strain evidence="8 9">YN2</strain>
    </source>
</reference>
<evidence type="ECO:0000313" key="9">
    <source>
        <dbReference type="Proteomes" id="UP000596427"/>
    </source>
</evidence>
<dbReference type="SUPFAM" id="SSF51206">
    <property type="entry name" value="cAMP-binding domain-like"/>
    <property type="match status" value="1"/>
</dbReference>
<dbReference type="PROSITE" id="PS50042">
    <property type="entry name" value="CNMP_BINDING_3"/>
    <property type="match status" value="1"/>
</dbReference>
<dbReference type="FunFam" id="1.10.10.10:FF:000028">
    <property type="entry name" value="Fumarate/nitrate reduction transcriptional regulator Fnr"/>
    <property type="match status" value="1"/>
</dbReference>